<dbReference type="Proteomes" id="UP001596289">
    <property type="component" value="Unassembled WGS sequence"/>
</dbReference>
<feature type="compositionally biased region" description="Low complexity" evidence="1">
    <location>
        <begin position="31"/>
        <end position="51"/>
    </location>
</feature>
<organism evidence="4 5">
    <name type="scientific">Loigolactobacillus jiayinensis</name>
    <dbReference type="NCBI Taxonomy" id="2486016"/>
    <lineage>
        <taxon>Bacteria</taxon>
        <taxon>Bacillati</taxon>
        <taxon>Bacillota</taxon>
        <taxon>Bacilli</taxon>
        <taxon>Lactobacillales</taxon>
        <taxon>Lactobacillaceae</taxon>
        <taxon>Loigolactobacillus</taxon>
    </lineage>
</organism>
<evidence type="ECO:0000313" key="4">
    <source>
        <dbReference type="EMBL" id="MFC6171501.1"/>
    </source>
</evidence>
<evidence type="ECO:0000259" key="3">
    <source>
        <dbReference type="Pfam" id="PF13731"/>
    </source>
</evidence>
<sequence length="233" mass="23807">MIKTSALVTMTLLSGLLIGGTATSVSAAVSKSEDSTATATFTDTTDPTNPIDPEDPDPSNPGPGPGTGETGPLTIDYVSDLDFGTHDVPTADATYTAADDKTTEGKAISNFVQVTDQRSGAVKGWTLTVMQQDQFANESDGKLNGAALSFSGTAITTTNNAEKAPTTHDVTLTPGTSSVIMDAGAGAGFGTWADKWGETGASKAKLDVPVAAHPDATTYTSELTWTLTDVPAN</sequence>
<name>A0ABW1RH91_9LACO</name>
<dbReference type="InterPro" id="IPR027994">
    <property type="entry name" value="WxL_dom"/>
</dbReference>
<keyword evidence="5" id="KW-1185">Reference proteome</keyword>
<gene>
    <name evidence="4" type="ORF">ACFQGP_13155</name>
</gene>
<keyword evidence="2" id="KW-0732">Signal</keyword>
<comment type="caution">
    <text evidence="4">The sequence shown here is derived from an EMBL/GenBank/DDBJ whole genome shotgun (WGS) entry which is preliminary data.</text>
</comment>
<evidence type="ECO:0000256" key="1">
    <source>
        <dbReference type="SAM" id="MobiDB-lite"/>
    </source>
</evidence>
<evidence type="ECO:0000313" key="5">
    <source>
        <dbReference type="Proteomes" id="UP001596289"/>
    </source>
</evidence>
<proteinExistence type="predicted"/>
<accession>A0ABW1RH91</accession>
<feature type="signal peptide" evidence="2">
    <location>
        <begin position="1"/>
        <end position="27"/>
    </location>
</feature>
<dbReference type="EMBL" id="JBHSSL010000112">
    <property type="protein sequence ID" value="MFC6171501.1"/>
    <property type="molecule type" value="Genomic_DNA"/>
</dbReference>
<protein>
    <submittedName>
        <fullName evidence="4">WxL domain-containing protein</fullName>
    </submittedName>
</protein>
<feature type="region of interest" description="Disordered" evidence="1">
    <location>
        <begin position="31"/>
        <end position="72"/>
    </location>
</feature>
<dbReference type="RefSeq" id="WP_125552902.1">
    <property type="nucleotide sequence ID" value="NZ_JBHSSL010000112.1"/>
</dbReference>
<dbReference type="Pfam" id="PF13731">
    <property type="entry name" value="WxL"/>
    <property type="match status" value="1"/>
</dbReference>
<feature type="chain" id="PRO_5046792874" evidence="2">
    <location>
        <begin position="28"/>
        <end position="233"/>
    </location>
</feature>
<reference evidence="5" key="1">
    <citation type="journal article" date="2019" name="Int. J. Syst. Evol. Microbiol.">
        <title>The Global Catalogue of Microorganisms (GCM) 10K type strain sequencing project: providing services to taxonomists for standard genome sequencing and annotation.</title>
        <authorList>
            <consortium name="The Broad Institute Genomics Platform"/>
            <consortium name="The Broad Institute Genome Sequencing Center for Infectious Disease"/>
            <person name="Wu L."/>
            <person name="Ma J."/>
        </authorList>
    </citation>
    <scope>NUCLEOTIDE SEQUENCE [LARGE SCALE GENOMIC DNA]</scope>
    <source>
        <strain evidence="5">CCM 8904</strain>
    </source>
</reference>
<feature type="domain" description="WxL" evidence="3">
    <location>
        <begin position="30"/>
        <end position="231"/>
    </location>
</feature>
<evidence type="ECO:0000256" key="2">
    <source>
        <dbReference type="SAM" id="SignalP"/>
    </source>
</evidence>